<evidence type="ECO:0000313" key="2">
    <source>
        <dbReference type="Proteomes" id="UP001604282"/>
    </source>
</evidence>
<organism evidence="1 2">
    <name type="scientific">Streptomyces omiyaensis</name>
    <dbReference type="NCBI Taxonomy" id="68247"/>
    <lineage>
        <taxon>Bacteria</taxon>
        <taxon>Bacillati</taxon>
        <taxon>Actinomycetota</taxon>
        <taxon>Actinomycetes</taxon>
        <taxon>Kitasatosporales</taxon>
        <taxon>Streptomycetaceae</taxon>
        <taxon>Streptomyces</taxon>
    </lineage>
</organism>
<dbReference type="InterPro" id="IPR058118">
    <property type="entry name" value="Tpg"/>
</dbReference>
<protein>
    <submittedName>
        <fullName evidence="1">Telomere-protecting terminal protein Tpg</fullName>
    </submittedName>
</protein>
<evidence type="ECO:0000313" key="1">
    <source>
        <dbReference type="EMBL" id="MFG3194405.1"/>
    </source>
</evidence>
<dbReference type="Proteomes" id="UP001604282">
    <property type="component" value="Unassembled WGS sequence"/>
</dbReference>
<dbReference type="InterPro" id="IPR010982">
    <property type="entry name" value="Lambda_DNA-bd_dom_sf"/>
</dbReference>
<dbReference type="NCBIfam" id="NF047541">
    <property type="entry name" value="telomere_Tpg"/>
    <property type="match status" value="1"/>
</dbReference>
<dbReference type="SUPFAM" id="SSF47413">
    <property type="entry name" value="lambda repressor-like DNA-binding domains"/>
    <property type="match status" value="1"/>
</dbReference>
<dbReference type="EMBL" id="JBICZW010000051">
    <property type="protein sequence ID" value="MFG3194405.1"/>
    <property type="molecule type" value="Genomic_DNA"/>
</dbReference>
<name>A0ABW7C6Y3_9ACTN</name>
<accession>A0ABW7C6Y3</accession>
<proteinExistence type="predicted"/>
<keyword evidence="2" id="KW-1185">Reference proteome</keyword>
<dbReference type="RefSeq" id="WP_392885009.1">
    <property type="nucleotide sequence ID" value="NZ_JBICZW010000051.1"/>
</dbReference>
<sequence length="202" mass="22161">MQGLSFVPVRRPTRRRVPSVTIDAALHDALTAAFTRPVPKSAGAQVRYLVKQYGGTRAVAALLGVSQRTVERYAKGQIKRPRAELAARMTAEVRHRWQPQVRARARKAASTSEGLMIDVRARFGFTAAPGSTDDARLRHLTLALPPHQAARLLDAQAAGATDRELQRATADVLGEVYFRDGGQRAQGLDVELSDIERIAFEL</sequence>
<gene>
    <name evidence="1" type="primary">tpg</name>
    <name evidence="1" type="ORF">ACGFYS_36490</name>
</gene>
<comment type="caution">
    <text evidence="1">The sequence shown here is derived from an EMBL/GenBank/DDBJ whole genome shotgun (WGS) entry which is preliminary data.</text>
</comment>
<reference evidence="1 2" key="1">
    <citation type="submission" date="2024-10" db="EMBL/GenBank/DDBJ databases">
        <title>The Natural Products Discovery Center: Release of the First 8490 Sequenced Strains for Exploring Actinobacteria Biosynthetic Diversity.</title>
        <authorList>
            <person name="Kalkreuter E."/>
            <person name="Kautsar S.A."/>
            <person name="Yang D."/>
            <person name="Bader C.D."/>
            <person name="Teijaro C.N."/>
            <person name="Fluegel L."/>
            <person name="Davis C.M."/>
            <person name="Simpson J.R."/>
            <person name="Lauterbach L."/>
            <person name="Steele A.D."/>
            <person name="Gui C."/>
            <person name="Meng S."/>
            <person name="Li G."/>
            <person name="Viehrig K."/>
            <person name="Ye F."/>
            <person name="Su P."/>
            <person name="Kiefer A.F."/>
            <person name="Nichols A."/>
            <person name="Cepeda A.J."/>
            <person name="Yan W."/>
            <person name="Fan B."/>
            <person name="Jiang Y."/>
            <person name="Adhikari A."/>
            <person name="Zheng C.-J."/>
            <person name="Schuster L."/>
            <person name="Cowan T.M."/>
            <person name="Smanski M.J."/>
            <person name="Chevrette M.G."/>
            <person name="De Carvalho L.P.S."/>
            <person name="Shen B."/>
        </authorList>
    </citation>
    <scope>NUCLEOTIDE SEQUENCE [LARGE SCALE GENOMIC DNA]</scope>
    <source>
        <strain evidence="1 2">NPDC048229</strain>
    </source>
</reference>